<dbReference type="AlphaFoldDB" id="A0A147IW88"/>
<sequence>MQHDPRLREAARAIYEACYPSDEWAQFAFDEAERYGTVHYRQAVDGALAARACLAAAGEQLALPVT</sequence>
<comment type="caution">
    <text evidence="1">The sequence shown here is derived from an EMBL/GenBank/DDBJ whole genome shotgun (WGS) entry which is preliminary data.</text>
</comment>
<proteinExistence type="predicted"/>
<accession>A0A147IW88</accession>
<dbReference type="PATRIC" id="fig|172044.3.peg.898"/>
<reference evidence="1 2" key="1">
    <citation type="journal article" date="2016" name="Front. Microbiol.">
        <title>Genomic Resource of Rice Seed Associated Bacteria.</title>
        <authorList>
            <person name="Midha S."/>
            <person name="Bansal K."/>
            <person name="Sharma S."/>
            <person name="Kumar N."/>
            <person name="Patil P.P."/>
            <person name="Chaudhry V."/>
            <person name="Patil P.B."/>
        </authorList>
    </citation>
    <scope>NUCLEOTIDE SEQUENCE [LARGE SCALE GENOMIC DNA]</scope>
    <source>
        <strain evidence="1 2">NS355</strain>
    </source>
</reference>
<dbReference type="Proteomes" id="UP000073923">
    <property type="component" value="Unassembled WGS sequence"/>
</dbReference>
<dbReference type="OrthoDB" id="7451517at2"/>
<dbReference type="EMBL" id="LDTF01000020">
    <property type="protein sequence ID" value="KTT99897.1"/>
    <property type="molecule type" value="Genomic_DNA"/>
</dbReference>
<organism evidence="1 2">
    <name type="scientific">Sphingomonas yabuuchiae</name>
    <dbReference type="NCBI Taxonomy" id="172044"/>
    <lineage>
        <taxon>Bacteria</taxon>
        <taxon>Pseudomonadati</taxon>
        <taxon>Pseudomonadota</taxon>
        <taxon>Alphaproteobacteria</taxon>
        <taxon>Sphingomonadales</taxon>
        <taxon>Sphingomonadaceae</taxon>
        <taxon>Sphingomonas</taxon>
    </lineage>
</organism>
<name>A0A147IW88_9SPHN</name>
<evidence type="ECO:0000313" key="1">
    <source>
        <dbReference type="EMBL" id="KTT99897.1"/>
    </source>
</evidence>
<gene>
    <name evidence="1" type="ORF">NS355_05800</name>
</gene>
<evidence type="ECO:0000313" key="2">
    <source>
        <dbReference type="Proteomes" id="UP000073923"/>
    </source>
</evidence>
<protein>
    <submittedName>
        <fullName evidence="1">Uncharacterized protein</fullName>
    </submittedName>
</protein>